<dbReference type="SUPFAM" id="SSF57850">
    <property type="entry name" value="RING/U-box"/>
    <property type="match status" value="1"/>
</dbReference>
<name>A0AAU9U6Y8_EUPED</name>
<dbReference type="InterPro" id="IPR001841">
    <property type="entry name" value="Znf_RING"/>
</dbReference>
<gene>
    <name evidence="6" type="ORF">EEDITHA_LOCUS10573</name>
</gene>
<keyword evidence="7" id="KW-1185">Reference proteome</keyword>
<dbReference type="GO" id="GO:0061630">
    <property type="term" value="F:ubiquitin protein ligase activity"/>
    <property type="evidence" value="ECO:0007669"/>
    <property type="project" value="TreeGrafter"/>
</dbReference>
<reference evidence="6" key="1">
    <citation type="submission" date="2022-03" db="EMBL/GenBank/DDBJ databases">
        <authorList>
            <person name="Tunstrom K."/>
        </authorList>
    </citation>
    <scope>NUCLEOTIDE SEQUENCE</scope>
</reference>
<evidence type="ECO:0000256" key="4">
    <source>
        <dbReference type="SAM" id="Coils"/>
    </source>
</evidence>
<accession>A0AAU9U6Y8</accession>
<keyword evidence="2" id="KW-0862">Zinc</keyword>
<dbReference type="GO" id="GO:0005634">
    <property type="term" value="C:nucleus"/>
    <property type="evidence" value="ECO:0007669"/>
    <property type="project" value="TreeGrafter"/>
</dbReference>
<evidence type="ECO:0000256" key="3">
    <source>
        <dbReference type="PROSITE-ProRule" id="PRU00175"/>
    </source>
</evidence>
<feature type="domain" description="RING-type" evidence="5">
    <location>
        <begin position="5"/>
        <end position="46"/>
    </location>
</feature>
<keyword evidence="1 3" id="KW-0863">Zinc-finger</keyword>
<dbReference type="AlphaFoldDB" id="A0AAU9U6Y8"/>
<evidence type="ECO:0000313" key="6">
    <source>
        <dbReference type="EMBL" id="CAH2095080.1"/>
    </source>
</evidence>
<organism evidence="6 7">
    <name type="scientific">Euphydryas editha</name>
    <name type="common">Edith's checkerspot</name>
    <dbReference type="NCBI Taxonomy" id="104508"/>
    <lineage>
        <taxon>Eukaryota</taxon>
        <taxon>Metazoa</taxon>
        <taxon>Ecdysozoa</taxon>
        <taxon>Arthropoda</taxon>
        <taxon>Hexapoda</taxon>
        <taxon>Insecta</taxon>
        <taxon>Pterygota</taxon>
        <taxon>Neoptera</taxon>
        <taxon>Endopterygota</taxon>
        <taxon>Lepidoptera</taxon>
        <taxon>Glossata</taxon>
        <taxon>Ditrysia</taxon>
        <taxon>Papilionoidea</taxon>
        <taxon>Nymphalidae</taxon>
        <taxon>Nymphalinae</taxon>
        <taxon>Euphydryas</taxon>
    </lineage>
</organism>
<dbReference type="GO" id="GO:0090734">
    <property type="term" value="C:site of DNA damage"/>
    <property type="evidence" value="ECO:0007669"/>
    <property type="project" value="TreeGrafter"/>
</dbReference>
<dbReference type="PANTHER" id="PTHR46569:SF1">
    <property type="entry name" value="E3 UBIQUITIN-PROTEIN LIGASE RFWD3-RELATED"/>
    <property type="match status" value="1"/>
</dbReference>
<evidence type="ECO:0000256" key="2">
    <source>
        <dbReference type="ARBA" id="ARBA00022833"/>
    </source>
</evidence>
<feature type="coiled-coil region" evidence="4">
    <location>
        <begin position="230"/>
        <end position="264"/>
    </location>
</feature>
<dbReference type="GO" id="GO:0008270">
    <property type="term" value="F:zinc ion binding"/>
    <property type="evidence" value="ECO:0007669"/>
    <property type="project" value="UniProtKB-KW"/>
</dbReference>
<dbReference type="GO" id="GO:0031297">
    <property type="term" value="P:replication fork processing"/>
    <property type="evidence" value="ECO:0007669"/>
    <property type="project" value="TreeGrafter"/>
</dbReference>
<evidence type="ECO:0000313" key="7">
    <source>
        <dbReference type="Proteomes" id="UP001153954"/>
    </source>
</evidence>
<dbReference type="Proteomes" id="UP001153954">
    <property type="component" value="Unassembled WGS sequence"/>
</dbReference>
<dbReference type="Gene3D" id="3.30.40.10">
    <property type="entry name" value="Zinc/RING finger domain, C3HC4 (zinc finger)"/>
    <property type="match status" value="1"/>
</dbReference>
<sequence length="394" mass="44943">MNILCTICSNLIDQAENMYVTECGYLFHFNCISQWISRTKTCPRCRNKITKRSIFRVYPTISNETPTADAATLQSQIDDTLLQLREQTESFNKYKDLLKDAQTQLHFFVPQIRIKDVDLNNSDSMILLLKLELERLKLVQNEDENDVSKLNEENESLKNNIQTLNSMQKVLNATSDDVEQMLEGYTDIRTVAKLATAFKRELCESESQENELRDGLQAVKRQLHSEKYRAAVLEAKILVTEEKARAAQKKYENLKKKRKALENPNRSFINDTQESPVKQIRPNEELISDTILNDTLGMLLFNTLVNKIENADSAHLNPKQSSLALRTLQRYPTHPLPESNVKPSEYALLNSARNAISIPDLPSTSKAKIQFSQENDPTLSSMNISYDGLGGHSK</sequence>
<dbReference type="InterPro" id="IPR013083">
    <property type="entry name" value="Znf_RING/FYVE/PHD"/>
</dbReference>
<proteinExistence type="predicted"/>
<comment type="caution">
    <text evidence="6">The sequence shown here is derived from an EMBL/GenBank/DDBJ whole genome shotgun (WGS) entry which is preliminary data.</text>
</comment>
<dbReference type="Pfam" id="PF13639">
    <property type="entry name" value="zf-RING_2"/>
    <property type="match status" value="1"/>
</dbReference>
<dbReference type="InterPro" id="IPR052639">
    <property type="entry name" value="TRAIP_ubiq-protein_ligase"/>
</dbReference>
<dbReference type="PROSITE" id="PS50089">
    <property type="entry name" value="ZF_RING_2"/>
    <property type="match status" value="1"/>
</dbReference>
<dbReference type="SMART" id="SM00184">
    <property type="entry name" value="RING"/>
    <property type="match status" value="1"/>
</dbReference>
<evidence type="ECO:0000256" key="1">
    <source>
        <dbReference type="ARBA" id="ARBA00022771"/>
    </source>
</evidence>
<evidence type="ECO:0000259" key="5">
    <source>
        <dbReference type="PROSITE" id="PS50089"/>
    </source>
</evidence>
<keyword evidence="1 3" id="KW-0479">Metal-binding</keyword>
<feature type="coiled-coil region" evidence="4">
    <location>
        <begin position="133"/>
        <end position="167"/>
    </location>
</feature>
<protein>
    <recommendedName>
        <fullName evidence="5">RING-type domain-containing protein</fullName>
    </recommendedName>
</protein>
<keyword evidence="4" id="KW-0175">Coiled coil</keyword>
<dbReference type="PANTHER" id="PTHR46569">
    <property type="entry name" value="E3 UBIQUITIN-PROTEIN LIGASE TRAIP"/>
    <property type="match status" value="1"/>
</dbReference>
<dbReference type="GO" id="GO:0016567">
    <property type="term" value="P:protein ubiquitination"/>
    <property type="evidence" value="ECO:0007669"/>
    <property type="project" value="TreeGrafter"/>
</dbReference>
<dbReference type="EMBL" id="CAKOGL010000015">
    <property type="protein sequence ID" value="CAH2095080.1"/>
    <property type="molecule type" value="Genomic_DNA"/>
</dbReference>